<evidence type="ECO:0000256" key="2">
    <source>
        <dbReference type="ARBA" id="ARBA00039118"/>
    </source>
</evidence>
<accession>A0A8K0PCU2</accession>
<comment type="catalytic activity">
    <reaction evidence="4">
        <text>2-oxosuccinamate + H2O = oxaloacetate + NH4(+)</text>
        <dbReference type="Rhea" id="RHEA:59412"/>
        <dbReference type="ChEBI" id="CHEBI:15377"/>
        <dbReference type="ChEBI" id="CHEBI:16452"/>
        <dbReference type="ChEBI" id="CHEBI:28938"/>
        <dbReference type="ChEBI" id="CHEBI:57735"/>
        <dbReference type="EC" id="3.5.1.3"/>
    </reaction>
    <physiologicalReaction direction="left-to-right" evidence="4">
        <dbReference type="Rhea" id="RHEA:59413"/>
    </physiologicalReaction>
</comment>
<dbReference type="PANTHER" id="PTHR23088:SF30">
    <property type="entry name" value="OMEGA-AMIDASE NIT2"/>
    <property type="match status" value="1"/>
</dbReference>
<dbReference type="InterPro" id="IPR003010">
    <property type="entry name" value="C-N_Hydrolase"/>
</dbReference>
<comment type="catalytic activity">
    <reaction evidence="1">
        <text>2-oxoglutaramate + H2O = 2-oxoglutarate + NH4(+)</text>
        <dbReference type="Rhea" id="RHEA:32963"/>
        <dbReference type="ChEBI" id="CHEBI:15377"/>
        <dbReference type="ChEBI" id="CHEBI:16769"/>
        <dbReference type="ChEBI" id="CHEBI:16810"/>
        <dbReference type="ChEBI" id="CHEBI:28938"/>
        <dbReference type="EC" id="3.5.1.3"/>
    </reaction>
    <physiologicalReaction direction="left-to-right" evidence="1">
        <dbReference type="Rhea" id="RHEA:32964"/>
    </physiologicalReaction>
</comment>
<dbReference type="GO" id="GO:0050152">
    <property type="term" value="F:omega-amidase activity"/>
    <property type="evidence" value="ECO:0007669"/>
    <property type="project" value="UniProtKB-EC"/>
</dbReference>
<dbReference type="Proteomes" id="UP000792457">
    <property type="component" value="Unassembled WGS sequence"/>
</dbReference>
<evidence type="ECO:0000256" key="3">
    <source>
        <dbReference type="ARBA" id="ARBA00041576"/>
    </source>
</evidence>
<feature type="domain" description="CN hydrolase" evidence="5">
    <location>
        <begin position="1"/>
        <end position="96"/>
    </location>
</feature>
<dbReference type="EC" id="3.5.1.3" evidence="2"/>
<proteinExistence type="predicted"/>
<reference evidence="6" key="1">
    <citation type="submission" date="2013-04" db="EMBL/GenBank/DDBJ databases">
        <authorList>
            <person name="Qu J."/>
            <person name="Murali S.C."/>
            <person name="Bandaranaike D."/>
            <person name="Bellair M."/>
            <person name="Blankenburg K."/>
            <person name="Chao H."/>
            <person name="Dinh H."/>
            <person name="Doddapaneni H."/>
            <person name="Downs B."/>
            <person name="Dugan-Rocha S."/>
            <person name="Elkadiri S."/>
            <person name="Gnanaolivu R.D."/>
            <person name="Hernandez B."/>
            <person name="Javaid M."/>
            <person name="Jayaseelan J.C."/>
            <person name="Lee S."/>
            <person name="Li M."/>
            <person name="Ming W."/>
            <person name="Munidasa M."/>
            <person name="Muniz J."/>
            <person name="Nguyen L."/>
            <person name="Ongeri F."/>
            <person name="Osuji N."/>
            <person name="Pu L.-L."/>
            <person name="Puazo M."/>
            <person name="Qu C."/>
            <person name="Quiroz J."/>
            <person name="Raj R."/>
            <person name="Weissenberger G."/>
            <person name="Xin Y."/>
            <person name="Zou X."/>
            <person name="Han Y."/>
            <person name="Richards S."/>
            <person name="Worley K."/>
            <person name="Muzny D."/>
            <person name="Gibbs R."/>
        </authorList>
    </citation>
    <scope>NUCLEOTIDE SEQUENCE</scope>
    <source>
        <strain evidence="6">Sampled in the wild</strain>
    </source>
</reference>
<dbReference type="OrthoDB" id="10250282at2759"/>
<name>A0A8K0PCU2_LADFU</name>
<evidence type="ECO:0000313" key="6">
    <source>
        <dbReference type="EMBL" id="KAG8238759.1"/>
    </source>
</evidence>
<evidence type="ECO:0000256" key="1">
    <source>
        <dbReference type="ARBA" id="ARBA00036637"/>
    </source>
</evidence>
<dbReference type="Gene3D" id="3.60.110.10">
    <property type="entry name" value="Carbon-nitrogen hydrolase"/>
    <property type="match status" value="1"/>
</dbReference>
<dbReference type="GO" id="GO:0005739">
    <property type="term" value="C:mitochondrion"/>
    <property type="evidence" value="ECO:0007669"/>
    <property type="project" value="TreeGrafter"/>
</dbReference>
<dbReference type="AlphaFoldDB" id="A0A8K0PCU2"/>
<comment type="caution">
    <text evidence="6">The sequence shown here is derived from an EMBL/GenBank/DDBJ whole genome shotgun (WGS) entry which is preliminary data.</text>
</comment>
<dbReference type="PROSITE" id="PS50263">
    <property type="entry name" value="CN_HYDROLASE"/>
    <property type="match status" value="1"/>
</dbReference>
<organism evidence="6 7">
    <name type="scientific">Ladona fulva</name>
    <name type="common">Scarce chaser dragonfly</name>
    <name type="synonym">Libellula fulva</name>
    <dbReference type="NCBI Taxonomy" id="123851"/>
    <lineage>
        <taxon>Eukaryota</taxon>
        <taxon>Metazoa</taxon>
        <taxon>Ecdysozoa</taxon>
        <taxon>Arthropoda</taxon>
        <taxon>Hexapoda</taxon>
        <taxon>Insecta</taxon>
        <taxon>Pterygota</taxon>
        <taxon>Palaeoptera</taxon>
        <taxon>Odonata</taxon>
        <taxon>Epiprocta</taxon>
        <taxon>Anisoptera</taxon>
        <taxon>Libelluloidea</taxon>
        <taxon>Libellulidae</taxon>
        <taxon>Ladona</taxon>
    </lineage>
</organism>
<protein>
    <recommendedName>
        <fullName evidence="2">omega-amidase</fullName>
        <ecNumber evidence="2">3.5.1.3</ecNumber>
    </recommendedName>
    <alternativeName>
        <fullName evidence="3">Nitrilase homolog 2</fullName>
    </alternativeName>
</protein>
<dbReference type="PANTHER" id="PTHR23088">
    <property type="entry name" value="NITRILASE-RELATED"/>
    <property type="match status" value="1"/>
</dbReference>
<keyword evidence="7" id="KW-1185">Reference proteome</keyword>
<evidence type="ECO:0000256" key="4">
    <source>
        <dbReference type="ARBA" id="ARBA00048745"/>
    </source>
</evidence>
<dbReference type="GO" id="GO:0006528">
    <property type="term" value="P:asparagine metabolic process"/>
    <property type="evidence" value="ECO:0007669"/>
    <property type="project" value="TreeGrafter"/>
</dbReference>
<dbReference type="EMBL" id="KZ309430">
    <property type="protein sequence ID" value="KAG8238759.1"/>
    <property type="molecule type" value="Genomic_DNA"/>
</dbReference>
<dbReference type="SUPFAM" id="SSF56317">
    <property type="entry name" value="Carbon-nitrogen hydrolase"/>
    <property type="match status" value="1"/>
</dbReference>
<evidence type="ECO:0000313" key="7">
    <source>
        <dbReference type="Proteomes" id="UP000792457"/>
    </source>
</evidence>
<sequence length="122" mass="13831">MVNVFYSQILGIFNISGCHVLLYPGAFNWTTGPLHWELLLRGRSVDNQVYVAGVSGACNENASYKAWGCSTVINPLGEIVANTQHDEDSLWVDMDMKLIEKVRQQIPVFHQRRTDVYDTVEK</sequence>
<dbReference type="GO" id="GO:0006541">
    <property type="term" value="P:glutamine metabolic process"/>
    <property type="evidence" value="ECO:0007669"/>
    <property type="project" value="TreeGrafter"/>
</dbReference>
<gene>
    <name evidence="6" type="ORF">J437_LFUL017854</name>
</gene>
<reference evidence="6" key="2">
    <citation type="submission" date="2017-10" db="EMBL/GenBank/DDBJ databases">
        <title>Ladona fulva Genome sequencing and assembly.</title>
        <authorList>
            <person name="Murali S."/>
            <person name="Richards S."/>
            <person name="Bandaranaike D."/>
            <person name="Bellair M."/>
            <person name="Blankenburg K."/>
            <person name="Chao H."/>
            <person name="Dinh H."/>
            <person name="Doddapaneni H."/>
            <person name="Dugan-Rocha S."/>
            <person name="Elkadiri S."/>
            <person name="Gnanaolivu R."/>
            <person name="Hernandez B."/>
            <person name="Skinner E."/>
            <person name="Javaid M."/>
            <person name="Lee S."/>
            <person name="Li M."/>
            <person name="Ming W."/>
            <person name="Munidasa M."/>
            <person name="Muniz J."/>
            <person name="Nguyen L."/>
            <person name="Hughes D."/>
            <person name="Osuji N."/>
            <person name="Pu L.-L."/>
            <person name="Puazo M."/>
            <person name="Qu C."/>
            <person name="Quiroz J."/>
            <person name="Raj R."/>
            <person name="Weissenberger G."/>
            <person name="Xin Y."/>
            <person name="Zou X."/>
            <person name="Han Y."/>
            <person name="Worley K."/>
            <person name="Muzny D."/>
            <person name="Gibbs R."/>
        </authorList>
    </citation>
    <scope>NUCLEOTIDE SEQUENCE</scope>
    <source>
        <strain evidence="6">Sampled in the wild</strain>
    </source>
</reference>
<dbReference type="InterPro" id="IPR036526">
    <property type="entry name" value="C-N_Hydrolase_sf"/>
</dbReference>
<evidence type="ECO:0000259" key="5">
    <source>
        <dbReference type="PROSITE" id="PS50263"/>
    </source>
</evidence>
<dbReference type="Pfam" id="PF00795">
    <property type="entry name" value="CN_hydrolase"/>
    <property type="match status" value="1"/>
</dbReference>
<dbReference type="GO" id="GO:0006107">
    <property type="term" value="P:oxaloacetate metabolic process"/>
    <property type="evidence" value="ECO:0007669"/>
    <property type="project" value="TreeGrafter"/>
</dbReference>